<comment type="caution">
    <text evidence="9">The sequence shown here is derived from an EMBL/GenBank/DDBJ whole genome shotgun (WGS) entry which is preliminary data.</text>
</comment>
<evidence type="ECO:0000256" key="5">
    <source>
        <dbReference type="ARBA" id="ARBA00023136"/>
    </source>
</evidence>
<evidence type="ECO:0000256" key="4">
    <source>
        <dbReference type="ARBA" id="ARBA00022989"/>
    </source>
</evidence>
<dbReference type="GO" id="GO:0015744">
    <property type="term" value="P:succinate transport"/>
    <property type="evidence" value="ECO:0007669"/>
    <property type="project" value="TreeGrafter"/>
</dbReference>
<keyword evidence="4 7" id="KW-1133">Transmembrane helix</keyword>
<dbReference type="InterPro" id="IPR010619">
    <property type="entry name" value="ThrE-like_N"/>
</dbReference>
<reference evidence="9" key="1">
    <citation type="journal article" date="2021" name="PeerJ">
        <title>Extensive microbial diversity within the chicken gut microbiome revealed by metagenomics and culture.</title>
        <authorList>
            <person name="Gilroy R."/>
            <person name="Ravi A."/>
            <person name="Getino M."/>
            <person name="Pursley I."/>
            <person name="Horton D.L."/>
            <person name="Alikhan N.F."/>
            <person name="Baker D."/>
            <person name="Gharbi K."/>
            <person name="Hall N."/>
            <person name="Watson M."/>
            <person name="Adriaenssens E.M."/>
            <person name="Foster-Nyarko E."/>
            <person name="Jarju S."/>
            <person name="Secka A."/>
            <person name="Antonio M."/>
            <person name="Oren A."/>
            <person name="Chaudhuri R.R."/>
            <person name="La Ragione R."/>
            <person name="Hildebrand F."/>
            <person name="Pallen M.J."/>
        </authorList>
    </citation>
    <scope>NUCLEOTIDE SEQUENCE</scope>
    <source>
        <strain evidence="9">5134</strain>
    </source>
</reference>
<dbReference type="Proteomes" id="UP000886844">
    <property type="component" value="Unassembled WGS sequence"/>
</dbReference>
<evidence type="ECO:0000256" key="2">
    <source>
        <dbReference type="ARBA" id="ARBA00022475"/>
    </source>
</evidence>
<keyword evidence="2" id="KW-1003">Cell membrane</keyword>
<dbReference type="AlphaFoldDB" id="A0A9D1Z134"/>
<evidence type="ECO:0000256" key="1">
    <source>
        <dbReference type="ARBA" id="ARBA00004651"/>
    </source>
</evidence>
<sequence length="255" mass="27897">MKTRHELTEILDFIAEYATYLLGSGVHTSRAIRNSQRIGESLGVDIQLSSFQRSTILTVRDEESGEAITRVVKIPALPISFERNSDLSALSWDALDEHLPLDEIRRRYARLIEKPRIDPIFVLLTVGLANASFCRLFGGDWTAMAIVFTSTLVGFAAKQRMQAHGVNHFLIFIIAAFMASLCASSALRFDCTAETALATSVLFLVPGVPLINGVIDIVEGHILIGCSRLINALLLIICIAIGLAATLLMVKDSLL</sequence>
<comment type="subcellular location">
    <subcellularLocation>
        <location evidence="1">Cell membrane</location>
        <topology evidence="1">Multi-pass membrane protein</topology>
    </subcellularLocation>
</comment>
<dbReference type="GO" id="GO:0022857">
    <property type="term" value="F:transmembrane transporter activity"/>
    <property type="evidence" value="ECO:0007669"/>
    <property type="project" value="InterPro"/>
</dbReference>
<evidence type="ECO:0000256" key="6">
    <source>
        <dbReference type="ARBA" id="ARBA00034125"/>
    </source>
</evidence>
<dbReference type="Pfam" id="PF06738">
    <property type="entry name" value="ThrE"/>
    <property type="match status" value="1"/>
</dbReference>
<feature type="transmembrane region" description="Helical" evidence="7">
    <location>
        <begin position="230"/>
        <end position="250"/>
    </location>
</feature>
<protein>
    <submittedName>
        <fullName evidence="9">Threonine/serine exporter family protein</fullName>
    </submittedName>
</protein>
<evidence type="ECO:0000259" key="8">
    <source>
        <dbReference type="Pfam" id="PF06738"/>
    </source>
</evidence>
<evidence type="ECO:0000313" key="10">
    <source>
        <dbReference type="Proteomes" id="UP000886844"/>
    </source>
</evidence>
<feature type="domain" description="Threonine/serine exporter-like N-terminal" evidence="8">
    <location>
        <begin position="12"/>
        <end position="247"/>
    </location>
</feature>
<evidence type="ECO:0000313" key="9">
    <source>
        <dbReference type="EMBL" id="HIY69021.1"/>
    </source>
</evidence>
<evidence type="ECO:0000256" key="3">
    <source>
        <dbReference type="ARBA" id="ARBA00022692"/>
    </source>
</evidence>
<accession>A0A9D1Z134</accession>
<name>A0A9D1Z134_9BACT</name>
<dbReference type="GO" id="GO:0005886">
    <property type="term" value="C:plasma membrane"/>
    <property type="evidence" value="ECO:0007669"/>
    <property type="project" value="UniProtKB-SubCell"/>
</dbReference>
<keyword evidence="5 7" id="KW-0472">Membrane</keyword>
<dbReference type="InterPro" id="IPR050539">
    <property type="entry name" value="ThrE_Dicarb/AminoAcid_Exp"/>
</dbReference>
<dbReference type="PANTHER" id="PTHR34390:SF2">
    <property type="entry name" value="SUCCINATE TRANSPORTER SUBUNIT YJJP-RELATED"/>
    <property type="match status" value="1"/>
</dbReference>
<feature type="transmembrane region" description="Helical" evidence="7">
    <location>
        <begin position="195"/>
        <end position="218"/>
    </location>
</feature>
<proteinExistence type="inferred from homology"/>
<evidence type="ECO:0000256" key="7">
    <source>
        <dbReference type="SAM" id="Phobius"/>
    </source>
</evidence>
<comment type="similarity">
    <text evidence="6">Belongs to the ThrE exporter (TC 2.A.79) family.</text>
</comment>
<keyword evidence="3 7" id="KW-0812">Transmembrane</keyword>
<dbReference type="EMBL" id="DXDA01000054">
    <property type="protein sequence ID" value="HIY69021.1"/>
    <property type="molecule type" value="Genomic_DNA"/>
</dbReference>
<reference evidence="9" key="2">
    <citation type="submission" date="2021-04" db="EMBL/GenBank/DDBJ databases">
        <authorList>
            <person name="Gilroy R."/>
        </authorList>
    </citation>
    <scope>NUCLEOTIDE SEQUENCE</scope>
    <source>
        <strain evidence="9">5134</strain>
    </source>
</reference>
<feature type="transmembrane region" description="Helical" evidence="7">
    <location>
        <begin position="169"/>
        <end position="189"/>
    </location>
</feature>
<gene>
    <name evidence="9" type="ORF">H9828_06365</name>
</gene>
<dbReference type="PANTHER" id="PTHR34390">
    <property type="entry name" value="UPF0442 PROTEIN YJJB-RELATED"/>
    <property type="match status" value="1"/>
</dbReference>
<organism evidence="9 10">
    <name type="scientific">Candidatus Alistipes intestinigallinarum</name>
    <dbReference type="NCBI Taxonomy" id="2838440"/>
    <lineage>
        <taxon>Bacteria</taxon>
        <taxon>Pseudomonadati</taxon>
        <taxon>Bacteroidota</taxon>
        <taxon>Bacteroidia</taxon>
        <taxon>Bacteroidales</taxon>
        <taxon>Rikenellaceae</taxon>
        <taxon>Alistipes</taxon>
    </lineage>
</organism>